<dbReference type="AlphaFoldDB" id="A0A6J6ZMT1"/>
<dbReference type="InterPro" id="IPR025329">
    <property type="entry name" value="DUF4235"/>
</dbReference>
<keyword evidence="1" id="KW-0812">Transmembrane</keyword>
<evidence type="ECO:0000256" key="1">
    <source>
        <dbReference type="SAM" id="Phobius"/>
    </source>
</evidence>
<keyword evidence="1" id="KW-1133">Transmembrane helix</keyword>
<protein>
    <submittedName>
        <fullName evidence="2">Unannotated protein</fullName>
    </submittedName>
</protein>
<reference evidence="2" key="1">
    <citation type="submission" date="2020-05" db="EMBL/GenBank/DDBJ databases">
        <authorList>
            <person name="Chiriac C."/>
            <person name="Salcher M."/>
            <person name="Ghai R."/>
            <person name="Kavagutti S V."/>
        </authorList>
    </citation>
    <scope>NUCLEOTIDE SEQUENCE</scope>
</reference>
<organism evidence="2">
    <name type="scientific">freshwater metagenome</name>
    <dbReference type="NCBI Taxonomy" id="449393"/>
    <lineage>
        <taxon>unclassified sequences</taxon>
        <taxon>metagenomes</taxon>
        <taxon>ecological metagenomes</taxon>
    </lineage>
</organism>
<accession>A0A6J6ZMT1</accession>
<dbReference type="Pfam" id="PF14019">
    <property type="entry name" value="DUF4235"/>
    <property type="match status" value="1"/>
</dbReference>
<keyword evidence="1" id="KW-0472">Membrane</keyword>
<dbReference type="EMBL" id="CAFABK010000004">
    <property type="protein sequence ID" value="CAB4821126.1"/>
    <property type="molecule type" value="Genomic_DNA"/>
</dbReference>
<gene>
    <name evidence="2" type="ORF">UFOPK3204_00158</name>
</gene>
<proteinExistence type="predicted"/>
<sequence length="93" mass="9669">MTEQEALAPEAHVNPIVHVIAPLVAIGATMIVRKVITASYRGFTGKEAPRANDTAVPFGKALLWAAATAAIAAGVEVMAYRVTNHLGSTESAN</sequence>
<evidence type="ECO:0000313" key="2">
    <source>
        <dbReference type="EMBL" id="CAB4821126.1"/>
    </source>
</evidence>
<name>A0A6J6ZMT1_9ZZZZ</name>
<feature type="transmembrane region" description="Helical" evidence="1">
    <location>
        <begin position="16"/>
        <end position="36"/>
    </location>
</feature>